<dbReference type="AlphaFoldDB" id="A0A916YUQ9"/>
<name>A0A916YUQ9_9BACL</name>
<proteinExistence type="predicted"/>
<protein>
    <submittedName>
        <fullName evidence="2">Uncharacterized protein</fullName>
    </submittedName>
</protein>
<keyword evidence="1" id="KW-0732">Signal</keyword>
<organism evidence="2 3">
    <name type="scientific">Paenibacillus nasutitermitis</name>
    <dbReference type="NCBI Taxonomy" id="1652958"/>
    <lineage>
        <taxon>Bacteria</taxon>
        <taxon>Bacillati</taxon>
        <taxon>Bacillota</taxon>
        <taxon>Bacilli</taxon>
        <taxon>Bacillales</taxon>
        <taxon>Paenibacillaceae</taxon>
        <taxon>Paenibacillus</taxon>
    </lineage>
</organism>
<reference evidence="2" key="2">
    <citation type="submission" date="2020-09" db="EMBL/GenBank/DDBJ databases">
        <authorList>
            <person name="Sun Q."/>
            <person name="Zhou Y."/>
        </authorList>
    </citation>
    <scope>NUCLEOTIDE SEQUENCE</scope>
    <source>
        <strain evidence="2">CGMCC 1.15178</strain>
    </source>
</reference>
<comment type="caution">
    <text evidence="2">The sequence shown here is derived from an EMBL/GenBank/DDBJ whole genome shotgun (WGS) entry which is preliminary data.</text>
</comment>
<dbReference type="Proteomes" id="UP000612456">
    <property type="component" value="Unassembled WGS sequence"/>
</dbReference>
<feature type="signal peptide" evidence="1">
    <location>
        <begin position="1"/>
        <end position="24"/>
    </location>
</feature>
<evidence type="ECO:0000313" key="3">
    <source>
        <dbReference type="Proteomes" id="UP000612456"/>
    </source>
</evidence>
<gene>
    <name evidence="2" type="ORF">GCM10010911_18180</name>
</gene>
<evidence type="ECO:0000313" key="2">
    <source>
        <dbReference type="EMBL" id="GGD60696.1"/>
    </source>
</evidence>
<accession>A0A916YUQ9</accession>
<keyword evidence="3" id="KW-1185">Reference proteome</keyword>
<sequence>MKKRLLSVLMIAVLILSLSANASASTESEATTNSFFNSDGIGDVAVNTVPLPSYVILREAHYTYSGKILISYKTANDLNIADYINIALLNDDGSNFNVIFSGVLPPGPSGLRFLPFKDNKRVLMGDYVLECSPNINNCSSTQFIPIEYPSSLTNSPNTFRVWSEVIIAPDNQHISWTTLRADLSSAVLIGSLVRNTDKYVVDNVKIISTVEAFRDDPNNPGFVIPNTLRGGEVKQFVKGGTAISLVGALNRSTTDSIVQDLTSDNLTQITNTPGYDETTIFSPDERLGIVMSTRFSEDTDPAIFGLLPRPHGALNLGPLNGILYTYSVSDVRRFREGNIGPVLININRSKYQPGYQGVPLNTEANWVFASPMSWHPDNKHALWQEIYRGTGTEVKRLQRVTLLEYQPLAPVPVQTTPDNIPYGISDLSVLDSINSNVNVQIKGRHSGYRTYAYQMNPNFTITTQTQYVNYSDDALSYYNGTESLNLNYFGETRYEADLQSTGLRQGEMDLRATFLSSGGFSQTKLLFDTDVDGLPKSHGHATYFGTTLHMEDLLE</sequence>
<feature type="chain" id="PRO_5037340572" evidence="1">
    <location>
        <begin position="25"/>
        <end position="555"/>
    </location>
</feature>
<reference evidence="2" key="1">
    <citation type="journal article" date="2014" name="Int. J. Syst. Evol. Microbiol.">
        <title>Complete genome sequence of Corynebacterium casei LMG S-19264T (=DSM 44701T), isolated from a smear-ripened cheese.</title>
        <authorList>
            <consortium name="US DOE Joint Genome Institute (JGI-PGF)"/>
            <person name="Walter F."/>
            <person name="Albersmeier A."/>
            <person name="Kalinowski J."/>
            <person name="Ruckert C."/>
        </authorList>
    </citation>
    <scope>NUCLEOTIDE SEQUENCE</scope>
    <source>
        <strain evidence="2">CGMCC 1.15178</strain>
    </source>
</reference>
<evidence type="ECO:0000256" key="1">
    <source>
        <dbReference type="SAM" id="SignalP"/>
    </source>
</evidence>
<dbReference type="EMBL" id="BMHP01000001">
    <property type="protein sequence ID" value="GGD60696.1"/>
    <property type="molecule type" value="Genomic_DNA"/>
</dbReference>